<proteinExistence type="inferred from homology"/>
<dbReference type="AlphaFoldDB" id="A0A9W9S042"/>
<dbReference type="Pfam" id="PF00083">
    <property type="entry name" value="Sugar_tr"/>
    <property type="match status" value="1"/>
</dbReference>
<evidence type="ECO:0000256" key="5">
    <source>
        <dbReference type="ARBA" id="ARBA00023136"/>
    </source>
</evidence>
<dbReference type="PROSITE" id="PS00216">
    <property type="entry name" value="SUGAR_TRANSPORT_1"/>
    <property type="match status" value="1"/>
</dbReference>
<dbReference type="GO" id="GO:0005351">
    <property type="term" value="F:carbohydrate:proton symporter activity"/>
    <property type="evidence" value="ECO:0007669"/>
    <property type="project" value="TreeGrafter"/>
</dbReference>
<feature type="transmembrane region" description="Helical" evidence="6">
    <location>
        <begin position="74"/>
        <end position="90"/>
    </location>
</feature>
<dbReference type="SUPFAM" id="SSF103473">
    <property type="entry name" value="MFS general substrate transporter"/>
    <property type="match status" value="1"/>
</dbReference>
<evidence type="ECO:0000313" key="8">
    <source>
        <dbReference type="EMBL" id="KAJ5369571.1"/>
    </source>
</evidence>
<evidence type="ECO:0000256" key="3">
    <source>
        <dbReference type="ARBA" id="ARBA00022692"/>
    </source>
</evidence>
<reference evidence="8" key="2">
    <citation type="journal article" date="2023" name="IMA Fungus">
        <title>Comparative genomic study of the Penicillium genus elucidates a diverse pangenome and 15 lateral gene transfer events.</title>
        <authorList>
            <person name="Petersen C."/>
            <person name="Sorensen T."/>
            <person name="Nielsen M.R."/>
            <person name="Sondergaard T.E."/>
            <person name="Sorensen J.L."/>
            <person name="Fitzpatrick D.A."/>
            <person name="Frisvad J.C."/>
            <person name="Nielsen K.L."/>
        </authorList>
    </citation>
    <scope>NUCLEOTIDE SEQUENCE</scope>
    <source>
        <strain evidence="8">IBT 29677</strain>
    </source>
</reference>
<dbReference type="Proteomes" id="UP001147747">
    <property type="component" value="Unassembled WGS sequence"/>
</dbReference>
<name>A0A9W9S042_9EURO</name>
<feature type="transmembrane region" description="Helical" evidence="6">
    <location>
        <begin position="130"/>
        <end position="151"/>
    </location>
</feature>
<feature type="transmembrane region" description="Helical" evidence="6">
    <location>
        <begin position="96"/>
        <end position="118"/>
    </location>
</feature>
<dbReference type="InterPro" id="IPR020846">
    <property type="entry name" value="MFS_dom"/>
</dbReference>
<feature type="transmembrane region" description="Helical" evidence="6">
    <location>
        <begin position="41"/>
        <end position="62"/>
    </location>
</feature>
<keyword evidence="3 6" id="KW-0812">Transmembrane</keyword>
<dbReference type="InterPro" id="IPR050360">
    <property type="entry name" value="MFS_Sugar_Transporters"/>
</dbReference>
<feature type="domain" description="Major facilitator superfamily (MFS) profile" evidence="7">
    <location>
        <begin position="1"/>
        <end position="451"/>
    </location>
</feature>
<accession>A0A9W9S042</accession>
<dbReference type="PROSITE" id="PS50850">
    <property type="entry name" value="MFS"/>
    <property type="match status" value="1"/>
</dbReference>
<dbReference type="OrthoDB" id="5296287at2759"/>
<keyword evidence="5 6" id="KW-0472">Membrane</keyword>
<feature type="transmembrane region" description="Helical" evidence="6">
    <location>
        <begin position="426"/>
        <end position="447"/>
    </location>
</feature>
<comment type="subcellular location">
    <subcellularLocation>
        <location evidence="1">Membrane</location>
        <topology evidence="1">Multi-pass membrane protein</topology>
    </subcellularLocation>
</comment>
<evidence type="ECO:0000256" key="4">
    <source>
        <dbReference type="ARBA" id="ARBA00022989"/>
    </source>
</evidence>
<dbReference type="GO" id="GO:0016020">
    <property type="term" value="C:membrane"/>
    <property type="evidence" value="ECO:0007669"/>
    <property type="project" value="UniProtKB-SubCell"/>
</dbReference>
<dbReference type="InterPro" id="IPR005829">
    <property type="entry name" value="Sugar_transporter_CS"/>
</dbReference>
<reference evidence="8" key="1">
    <citation type="submission" date="2022-12" db="EMBL/GenBank/DDBJ databases">
        <authorList>
            <person name="Petersen C."/>
        </authorList>
    </citation>
    <scope>NUCLEOTIDE SEQUENCE</scope>
    <source>
        <strain evidence="8">IBT 29677</strain>
    </source>
</reference>
<feature type="transmembrane region" description="Helical" evidence="6">
    <location>
        <begin position="297"/>
        <end position="319"/>
    </location>
</feature>
<evidence type="ECO:0000259" key="7">
    <source>
        <dbReference type="PROSITE" id="PS50850"/>
    </source>
</evidence>
<dbReference type="InterPro" id="IPR036259">
    <property type="entry name" value="MFS_trans_sf"/>
</dbReference>
<dbReference type="PANTHER" id="PTHR48022:SF59">
    <property type="entry name" value="MAJOR FACILITATOR SUPERFAMILY (MFS) PROFILE DOMAIN-CONTAINING PROTEIN"/>
    <property type="match status" value="1"/>
</dbReference>
<keyword evidence="4 6" id="KW-1133">Transmembrane helix</keyword>
<sequence>MLYATAAIPLTWDQGSAASISSLSSFQEHFGISSTSGANSTRNFVSLVYIGDAAGAALSFFINDKVGRLWSYRIYTIIWIIGQIVAIFSPGSSGLYASRIISGLGIGALSVTGTISIVEIAPVEIRGLLSAWYSVCMGIALMTSTFCVYGMELHIPKSRLQYQVVWFSPCMFMAIWIIASFMLCESPRWLIMSGRDEEALQTLVKLRQLSEDHPRVQEELQDMKESIRSLEGIDDSQDQKSFQTTRIAKETFTRPANLRRSHNVRTAPNFGRKNSVTNYFIPILKVTGLAGSSTHNLFLSGMYTVAKFGFSLLAIFLFIDALGRRNSLFIGITLQKASDIYLAVYIKVQQDHGASEGASQAGLAAIFIHAFGYSIGLLTLPYVFGGELWPNRIRSFGAAFSQTFHWLFHYAMTFALPSLLARADNWGAFVFFAAWCAAGLLYVYLLVPEIAGLTTEQIDDIFSGPWVVSGRASGARATESILEGQDIAYKS</sequence>
<organism evidence="8 9">
    <name type="scientific">Penicillium cosmopolitanum</name>
    <dbReference type="NCBI Taxonomy" id="1131564"/>
    <lineage>
        <taxon>Eukaryota</taxon>
        <taxon>Fungi</taxon>
        <taxon>Dikarya</taxon>
        <taxon>Ascomycota</taxon>
        <taxon>Pezizomycotina</taxon>
        <taxon>Eurotiomycetes</taxon>
        <taxon>Eurotiomycetidae</taxon>
        <taxon>Eurotiales</taxon>
        <taxon>Aspergillaceae</taxon>
        <taxon>Penicillium</taxon>
    </lineage>
</organism>
<feature type="transmembrane region" description="Helical" evidence="6">
    <location>
        <begin position="163"/>
        <end position="184"/>
    </location>
</feature>
<comment type="similarity">
    <text evidence="2">Belongs to the major facilitator superfamily. Sugar transporter (TC 2.A.1.1) family.</text>
</comment>
<gene>
    <name evidence="8" type="ORF">N7509_014183</name>
</gene>
<evidence type="ECO:0000256" key="1">
    <source>
        <dbReference type="ARBA" id="ARBA00004141"/>
    </source>
</evidence>
<protein>
    <recommendedName>
        <fullName evidence="7">Major facilitator superfamily (MFS) profile domain-containing protein</fullName>
    </recommendedName>
</protein>
<dbReference type="GeneID" id="81377800"/>
<dbReference type="InterPro" id="IPR005828">
    <property type="entry name" value="MFS_sugar_transport-like"/>
</dbReference>
<dbReference type="PANTHER" id="PTHR48022">
    <property type="entry name" value="PLASTIDIC GLUCOSE TRANSPORTER 4"/>
    <property type="match status" value="1"/>
</dbReference>
<dbReference type="EMBL" id="JAPZBU010000013">
    <property type="protein sequence ID" value="KAJ5369571.1"/>
    <property type="molecule type" value="Genomic_DNA"/>
</dbReference>
<comment type="caution">
    <text evidence="8">The sequence shown here is derived from an EMBL/GenBank/DDBJ whole genome shotgun (WGS) entry which is preliminary data.</text>
</comment>
<feature type="transmembrane region" description="Helical" evidence="6">
    <location>
        <begin position="361"/>
        <end position="384"/>
    </location>
</feature>
<evidence type="ECO:0000256" key="6">
    <source>
        <dbReference type="SAM" id="Phobius"/>
    </source>
</evidence>
<dbReference type="RefSeq" id="XP_056480809.1">
    <property type="nucleotide sequence ID" value="XM_056638820.1"/>
</dbReference>
<evidence type="ECO:0000256" key="2">
    <source>
        <dbReference type="ARBA" id="ARBA00010992"/>
    </source>
</evidence>
<dbReference type="Gene3D" id="1.20.1250.20">
    <property type="entry name" value="MFS general substrate transporter like domains"/>
    <property type="match status" value="1"/>
</dbReference>
<keyword evidence="9" id="KW-1185">Reference proteome</keyword>
<evidence type="ECO:0000313" key="9">
    <source>
        <dbReference type="Proteomes" id="UP001147747"/>
    </source>
</evidence>
<feature type="transmembrane region" description="Helical" evidence="6">
    <location>
        <begin position="396"/>
        <end position="420"/>
    </location>
</feature>